<accession>A0A3N2DJG3</accession>
<protein>
    <submittedName>
        <fullName evidence="1">Uncharacterized protein</fullName>
    </submittedName>
</protein>
<organism evidence="1 2">
    <name type="scientific">Sinobacterium caligoides</name>
    <dbReference type="NCBI Taxonomy" id="933926"/>
    <lineage>
        <taxon>Bacteria</taxon>
        <taxon>Pseudomonadati</taxon>
        <taxon>Pseudomonadota</taxon>
        <taxon>Gammaproteobacteria</taxon>
        <taxon>Cellvibrionales</taxon>
        <taxon>Spongiibacteraceae</taxon>
        <taxon>Sinobacterium</taxon>
    </lineage>
</organism>
<dbReference type="AlphaFoldDB" id="A0A3N2DJG3"/>
<comment type="caution">
    <text evidence="1">The sequence shown here is derived from an EMBL/GenBank/DDBJ whole genome shotgun (WGS) entry which is preliminary data.</text>
</comment>
<keyword evidence="2" id="KW-1185">Reference proteome</keyword>
<proteinExistence type="predicted"/>
<gene>
    <name evidence="1" type="ORF">EDC56_2564</name>
</gene>
<sequence length="41" mass="4650">MVTLVPGNEWLQHVKHVNITSHDVKDTYTNVSSQLNSQLSE</sequence>
<name>A0A3N2DJG3_9GAMM</name>
<dbReference type="EMBL" id="RKHR01000005">
    <property type="protein sequence ID" value="ROR99929.1"/>
    <property type="molecule type" value="Genomic_DNA"/>
</dbReference>
<evidence type="ECO:0000313" key="2">
    <source>
        <dbReference type="Proteomes" id="UP000275394"/>
    </source>
</evidence>
<evidence type="ECO:0000313" key="1">
    <source>
        <dbReference type="EMBL" id="ROR99929.1"/>
    </source>
</evidence>
<dbReference type="Proteomes" id="UP000275394">
    <property type="component" value="Unassembled WGS sequence"/>
</dbReference>
<reference evidence="1 2" key="1">
    <citation type="submission" date="2018-11" db="EMBL/GenBank/DDBJ databases">
        <title>Genomic Encyclopedia of Type Strains, Phase IV (KMG-IV): sequencing the most valuable type-strain genomes for metagenomic binning, comparative biology and taxonomic classification.</title>
        <authorList>
            <person name="Goeker M."/>
        </authorList>
    </citation>
    <scope>NUCLEOTIDE SEQUENCE [LARGE SCALE GENOMIC DNA]</scope>
    <source>
        <strain evidence="1 2">DSM 100316</strain>
    </source>
</reference>